<keyword evidence="3 8" id="KW-0375">Hydrogen ion transport</keyword>
<dbReference type="RefSeq" id="WP_142004566.1">
    <property type="nucleotide sequence ID" value="NZ_CAJTBP010000001.1"/>
</dbReference>
<keyword evidence="4 8" id="KW-0406">Ion transport</keyword>
<dbReference type="PANTHER" id="PTHR11910">
    <property type="entry name" value="ATP SYNTHASE DELTA CHAIN"/>
    <property type="match status" value="1"/>
</dbReference>
<gene>
    <name evidence="8" type="primary">atpH</name>
    <name evidence="9" type="ORF">FB554_0603</name>
</gene>
<comment type="function">
    <text evidence="8">F(1)F(0) ATP synthase produces ATP from ADP in the presence of a proton or sodium gradient. F-type ATPases consist of two structural domains, F(1) containing the extramembraneous catalytic core and F(0) containing the membrane proton channel, linked together by a central stalk and a peripheral stalk. During catalysis, ATP synthesis in the catalytic domain of F(1) is coupled via a rotary mechanism of the central stalk subunits to proton translocation.</text>
</comment>
<comment type="function">
    <text evidence="8">This protein is part of the stalk that links CF(0) to CF(1). It either transmits conformational changes from CF(0) to CF(1) or is implicated in proton conduction.</text>
</comment>
<evidence type="ECO:0000313" key="10">
    <source>
        <dbReference type="Proteomes" id="UP000318336"/>
    </source>
</evidence>
<dbReference type="OrthoDB" id="5242917at2"/>
<evidence type="ECO:0000256" key="2">
    <source>
        <dbReference type="ARBA" id="ARBA00022448"/>
    </source>
</evidence>
<name>A0A542X9F7_9MICO</name>
<evidence type="ECO:0000256" key="7">
    <source>
        <dbReference type="ARBA" id="ARBA00023310"/>
    </source>
</evidence>
<dbReference type="Proteomes" id="UP000318336">
    <property type="component" value="Unassembled WGS sequence"/>
</dbReference>
<evidence type="ECO:0000256" key="5">
    <source>
        <dbReference type="ARBA" id="ARBA00023136"/>
    </source>
</evidence>
<sequence length="269" mass="28942">MDGSSRGALKAGRDQLAQQLGQTDAKQLADDLFFVGRTLDSSAALRRALVDPSRDTDAKRQLGARLFEGKVGDAALQVLGSLVGQRWSAERDMSDALDLLGAEAVTAAAEQAGRLGQVEQELFQVERLVAGTPELRDALTNRQRGGQDKADLVGRLLDGKAAPETVQLARLAAFNPRGQRFDQAIERYQGVAAQRREQLVALVTVAKPLSPDLAERLEQALSRTYSKPVQLNVVIDPDVVGGLRVQVGDEVIDGTVARRLDDARRALAG</sequence>
<evidence type="ECO:0000256" key="1">
    <source>
        <dbReference type="ARBA" id="ARBA00004370"/>
    </source>
</evidence>
<dbReference type="HAMAP" id="MF_01416">
    <property type="entry name" value="ATP_synth_delta_bact"/>
    <property type="match status" value="1"/>
</dbReference>
<dbReference type="InterPro" id="IPR020781">
    <property type="entry name" value="ATPase_OSCP/d_CS"/>
</dbReference>
<dbReference type="EMBL" id="VFOK01000001">
    <property type="protein sequence ID" value="TQL32477.1"/>
    <property type="molecule type" value="Genomic_DNA"/>
</dbReference>
<evidence type="ECO:0000256" key="3">
    <source>
        <dbReference type="ARBA" id="ARBA00022781"/>
    </source>
</evidence>
<keyword evidence="5 8" id="KW-0472">Membrane</keyword>
<accession>A0A542X9F7</accession>
<keyword evidence="2 8" id="KW-0813">Transport</keyword>
<dbReference type="PROSITE" id="PS00389">
    <property type="entry name" value="ATPASE_DELTA"/>
    <property type="match status" value="1"/>
</dbReference>
<keyword evidence="10" id="KW-1185">Reference proteome</keyword>
<comment type="caution">
    <text evidence="9">The sequence shown here is derived from an EMBL/GenBank/DDBJ whole genome shotgun (WGS) entry which is preliminary data.</text>
</comment>
<dbReference type="SUPFAM" id="SSF47928">
    <property type="entry name" value="N-terminal domain of the delta subunit of the F1F0-ATP synthase"/>
    <property type="match status" value="1"/>
</dbReference>
<reference evidence="9 10" key="1">
    <citation type="submission" date="2019-06" db="EMBL/GenBank/DDBJ databases">
        <title>Sequencing the genomes of 1000 actinobacteria strains.</title>
        <authorList>
            <person name="Klenk H.-P."/>
        </authorList>
    </citation>
    <scope>NUCLEOTIDE SEQUENCE [LARGE SCALE GENOMIC DNA]</scope>
    <source>
        <strain evidence="9 10">DSM 24617</strain>
    </source>
</reference>
<protein>
    <recommendedName>
        <fullName evidence="8">ATP synthase subunit delta</fullName>
    </recommendedName>
    <alternativeName>
        <fullName evidence="8">ATP synthase F(1) sector subunit delta</fullName>
    </alternativeName>
    <alternativeName>
        <fullName evidence="8">F-type ATPase subunit delta</fullName>
        <shortName evidence="8">F-ATPase subunit delta</shortName>
    </alternativeName>
</protein>
<evidence type="ECO:0000313" key="9">
    <source>
        <dbReference type="EMBL" id="TQL32477.1"/>
    </source>
</evidence>
<organism evidence="9 10">
    <name type="scientific">Barrientosiimonas humi</name>
    <dbReference type="NCBI Taxonomy" id="999931"/>
    <lineage>
        <taxon>Bacteria</taxon>
        <taxon>Bacillati</taxon>
        <taxon>Actinomycetota</taxon>
        <taxon>Actinomycetes</taxon>
        <taxon>Micrococcales</taxon>
        <taxon>Dermacoccaceae</taxon>
        <taxon>Barrientosiimonas</taxon>
    </lineage>
</organism>
<evidence type="ECO:0000256" key="8">
    <source>
        <dbReference type="HAMAP-Rule" id="MF_01416"/>
    </source>
</evidence>
<dbReference type="InterPro" id="IPR026015">
    <property type="entry name" value="ATP_synth_OSCP/delta_N_sf"/>
</dbReference>
<dbReference type="AlphaFoldDB" id="A0A542X9F7"/>
<comment type="similarity">
    <text evidence="8">Belongs to the ATPase delta chain family.</text>
</comment>
<comment type="subcellular location">
    <subcellularLocation>
        <location evidence="8">Cell membrane</location>
        <topology evidence="8">Peripheral membrane protein</topology>
    </subcellularLocation>
    <subcellularLocation>
        <location evidence="1">Membrane</location>
    </subcellularLocation>
</comment>
<dbReference type="InterPro" id="IPR000711">
    <property type="entry name" value="ATPase_OSCP/dsu"/>
</dbReference>
<dbReference type="GO" id="GO:0005886">
    <property type="term" value="C:plasma membrane"/>
    <property type="evidence" value="ECO:0007669"/>
    <property type="project" value="UniProtKB-SubCell"/>
</dbReference>
<dbReference type="GO" id="GO:0045259">
    <property type="term" value="C:proton-transporting ATP synthase complex"/>
    <property type="evidence" value="ECO:0007669"/>
    <property type="project" value="UniProtKB-KW"/>
</dbReference>
<dbReference type="NCBIfam" id="NF009967">
    <property type="entry name" value="PRK13430.1"/>
    <property type="match status" value="1"/>
</dbReference>
<dbReference type="Pfam" id="PF00213">
    <property type="entry name" value="OSCP"/>
    <property type="match status" value="1"/>
</dbReference>
<dbReference type="NCBIfam" id="TIGR01145">
    <property type="entry name" value="ATP_synt_delta"/>
    <property type="match status" value="1"/>
</dbReference>
<dbReference type="PRINTS" id="PR00125">
    <property type="entry name" value="ATPASEDELTA"/>
</dbReference>
<dbReference type="GO" id="GO:0046933">
    <property type="term" value="F:proton-transporting ATP synthase activity, rotational mechanism"/>
    <property type="evidence" value="ECO:0007669"/>
    <property type="project" value="UniProtKB-UniRule"/>
</dbReference>
<dbReference type="Gene3D" id="1.10.520.20">
    <property type="entry name" value="N-terminal domain of the delta subunit of the F1F0-ATP synthase"/>
    <property type="match status" value="1"/>
</dbReference>
<keyword evidence="8" id="KW-1003">Cell membrane</keyword>
<keyword evidence="7 8" id="KW-0066">ATP synthesis</keyword>
<evidence type="ECO:0000256" key="4">
    <source>
        <dbReference type="ARBA" id="ARBA00023065"/>
    </source>
</evidence>
<keyword evidence="6 8" id="KW-0139">CF(1)</keyword>
<evidence type="ECO:0000256" key="6">
    <source>
        <dbReference type="ARBA" id="ARBA00023196"/>
    </source>
</evidence>
<proteinExistence type="inferred from homology"/>